<evidence type="ECO:0000256" key="1">
    <source>
        <dbReference type="ARBA" id="ARBA00022669"/>
    </source>
</evidence>
<dbReference type="InterPro" id="IPR036779">
    <property type="entry name" value="LysM_dom_sf"/>
</dbReference>
<feature type="domain" description="LysM" evidence="5">
    <location>
        <begin position="83"/>
        <end position="129"/>
    </location>
</feature>
<evidence type="ECO:0000313" key="7">
    <source>
        <dbReference type="Proteomes" id="UP000284842"/>
    </source>
</evidence>
<keyword evidence="1" id="KW-0147">Chitin-binding</keyword>
<dbReference type="PROSITE" id="PS51782">
    <property type="entry name" value="LYSM"/>
    <property type="match status" value="2"/>
</dbReference>
<organism evidence="6 7">
    <name type="scientific">Panaeolus cyanescens</name>
    <dbReference type="NCBI Taxonomy" id="181874"/>
    <lineage>
        <taxon>Eukaryota</taxon>
        <taxon>Fungi</taxon>
        <taxon>Dikarya</taxon>
        <taxon>Basidiomycota</taxon>
        <taxon>Agaricomycotina</taxon>
        <taxon>Agaricomycetes</taxon>
        <taxon>Agaricomycetidae</taxon>
        <taxon>Agaricales</taxon>
        <taxon>Agaricineae</taxon>
        <taxon>Galeropsidaceae</taxon>
        <taxon>Panaeolus</taxon>
    </lineage>
</organism>
<dbReference type="OrthoDB" id="5985073at2759"/>
<dbReference type="PANTHER" id="PTHR34997:SF1">
    <property type="entry name" value="PEPTIDOGLYCAN-BINDING LYSIN DOMAIN"/>
    <property type="match status" value="1"/>
</dbReference>
<name>A0A409W9H4_9AGAR</name>
<dbReference type="Proteomes" id="UP000284842">
    <property type="component" value="Unassembled WGS sequence"/>
</dbReference>
<feature type="domain" description="LysM" evidence="5">
    <location>
        <begin position="27"/>
        <end position="74"/>
    </location>
</feature>
<dbReference type="EMBL" id="NHTK01005697">
    <property type="protein sequence ID" value="PPQ75144.1"/>
    <property type="molecule type" value="Genomic_DNA"/>
</dbReference>
<dbReference type="CDD" id="cd00118">
    <property type="entry name" value="LysM"/>
    <property type="match status" value="2"/>
</dbReference>
<feature type="chain" id="PRO_5018981485" description="LysM domain-containing protein" evidence="4">
    <location>
        <begin position="21"/>
        <end position="179"/>
    </location>
</feature>
<dbReference type="InterPro" id="IPR052210">
    <property type="entry name" value="LysM1-like"/>
</dbReference>
<dbReference type="InParanoid" id="A0A409W9H4"/>
<evidence type="ECO:0000259" key="5">
    <source>
        <dbReference type="PROSITE" id="PS51782"/>
    </source>
</evidence>
<dbReference type="Pfam" id="PF01476">
    <property type="entry name" value="LysM"/>
    <property type="match status" value="2"/>
</dbReference>
<evidence type="ECO:0000313" key="6">
    <source>
        <dbReference type="EMBL" id="PPQ75144.1"/>
    </source>
</evidence>
<dbReference type="AlphaFoldDB" id="A0A409W9H4"/>
<feature type="compositionally biased region" description="Low complexity" evidence="3">
    <location>
        <begin position="128"/>
        <end position="161"/>
    </location>
</feature>
<dbReference type="STRING" id="181874.A0A409W9H4"/>
<dbReference type="InterPro" id="IPR018392">
    <property type="entry name" value="LysM"/>
</dbReference>
<feature type="compositionally biased region" description="Acidic residues" evidence="3">
    <location>
        <begin position="163"/>
        <end position="179"/>
    </location>
</feature>
<keyword evidence="4" id="KW-0732">Signal</keyword>
<protein>
    <recommendedName>
        <fullName evidence="5">LysM domain-containing protein</fullName>
    </recommendedName>
</protein>
<dbReference type="PANTHER" id="PTHR34997">
    <property type="entry name" value="AM15"/>
    <property type="match status" value="1"/>
</dbReference>
<comment type="caution">
    <text evidence="6">The sequence shown here is derived from an EMBL/GenBank/DDBJ whole genome shotgun (WGS) entry which is preliminary data.</text>
</comment>
<evidence type="ECO:0000256" key="2">
    <source>
        <dbReference type="ARBA" id="ARBA00023026"/>
    </source>
</evidence>
<dbReference type="Gene3D" id="3.10.350.10">
    <property type="entry name" value="LysM domain"/>
    <property type="match status" value="2"/>
</dbReference>
<reference evidence="6 7" key="1">
    <citation type="journal article" date="2018" name="Evol. Lett.">
        <title>Horizontal gene cluster transfer increased hallucinogenic mushroom diversity.</title>
        <authorList>
            <person name="Reynolds H.T."/>
            <person name="Vijayakumar V."/>
            <person name="Gluck-Thaler E."/>
            <person name="Korotkin H.B."/>
            <person name="Matheny P.B."/>
            <person name="Slot J.C."/>
        </authorList>
    </citation>
    <scope>NUCLEOTIDE SEQUENCE [LARGE SCALE GENOMIC DNA]</scope>
    <source>
        <strain evidence="6 7">2629</strain>
    </source>
</reference>
<feature type="signal peptide" evidence="4">
    <location>
        <begin position="1"/>
        <end position="20"/>
    </location>
</feature>
<keyword evidence="7" id="KW-1185">Reference proteome</keyword>
<dbReference type="PROSITE" id="PS51257">
    <property type="entry name" value="PROKAR_LIPOPROTEIN"/>
    <property type="match status" value="1"/>
</dbReference>
<feature type="region of interest" description="Disordered" evidence="3">
    <location>
        <begin position="128"/>
        <end position="179"/>
    </location>
</feature>
<evidence type="ECO:0000256" key="3">
    <source>
        <dbReference type="SAM" id="MobiDB-lite"/>
    </source>
</evidence>
<accession>A0A409W9H4</accession>
<sequence>MFSRLFTIAVVAGSITSSWAAASSCTRTYTVKAGDYCDKISDAQKVPTFQLAAVNSPAINSGCTNLMPGQELCLGTPGEDCTDTYTVIADDTCEAIAAARGFNTTILHLNNPQLTEQCDNLYIGEAATPAPSSSAPAPSSSAPAAPASSSAPAPAATNAPAGGDDDDDDDLPFCDELEQ</sequence>
<dbReference type="SMART" id="SM00257">
    <property type="entry name" value="LysM"/>
    <property type="match status" value="1"/>
</dbReference>
<proteinExistence type="predicted"/>
<dbReference type="GO" id="GO:0008061">
    <property type="term" value="F:chitin binding"/>
    <property type="evidence" value="ECO:0007669"/>
    <property type="project" value="UniProtKB-KW"/>
</dbReference>
<evidence type="ECO:0000256" key="4">
    <source>
        <dbReference type="SAM" id="SignalP"/>
    </source>
</evidence>
<keyword evidence="2" id="KW-0843">Virulence</keyword>
<dbReference type="SUPFAM" id="SSF54106">
    <property type="entry name" value="LysM domain"/>
    <property type="match status" value="1"/>
</dbReference>
<gene>
    <name evidence="6" type="ORF">CVT24_010101</name>
</gene>